<sequence length="144" mass="16647">MANEGDMAIEALEHQLMRAWLEGDRKQMKKLLSSRFRLVVGGRAPVLLDRKSLIEAAGTGWRMNGYRFGNSVYSRKIVQSALFAVEVELKLEIDGADLSGSWWMADYWRRSGLRQSWQLTDRQMARLDEGTRFPDAVRALQLWR</sequence>
<name>A0ABZ2G277_9SPHN</name>
<dbReference type="SUPFAM" id="SSF54427">
    <property type="entry name" value="NTF2-like"/>
    <property type="match status" value="1"/>
</dbReference>
<dbReference type="EMBL" id="CP145607">
    <property type="protein sequence ID" value="WWM71181.1"/>
    <property type="molecule type" value="Genomic_DNA"/>
</dbReference>
<protein>
    <submittedName>
        <fullName evidence="2">Nuclear transport factor 2 family protein</fullName>
    </submittedName>
</protein>
<proteinExistence type="predicted"/>
<dbReference type="Gene3D" id="3.10.450.50">
    <property type="match status" value="1"/>
</dbReference>
<dbReference type="InterPro" id="IPR027843">
    <property type="entry name" value="DUF4440"/>
</dbReference>
<dbReference type="InterPro" id="IPR032710">
    <property type="entry name" value="NTF2-like_dom_sf"/>
</dbReference>
<gene>
    <name evidence="2" type="ORF">V6R86_10995</name>
</gene>
<keyword evidence="3" id="KW-1185">Reference proteome</keyword>
<dbReference type="RefSeq" id="WP_338504519.1">
    <property type="nucleotide sequence ID" value="NZ_CP145607.1"/>
</dbReference>
<organism evidence="2 3">
    <name type="scientific">Sphingomonas kaistensis</name>
    <dbReference type="NCBI Taxonomy" id="298708"/>
    <lineage>
        <taxon>Bacteria</taxon>
        <taxon>Pseudomonadati</taxon>
        <taxon>Pseudomonadota</taxon>
        <taxon>Alphaproteobacteria</taxon>
        <taxon>Sphingomonadales</taxon>
        <taxon>Sphingomonadaceae</taxon>
        <taxon>Sphingomonas</taxon>
    </lineage>
</organism>
<dbReference type="Pfam" id="PF14534">
    <property type="entry name" value="DUF4440"/>
    <property type="match status" value="1"/>
</dbReference>
<reference evidence="2 3" key="1">
    <citation type="submission" date="2024-02" db="EMBL/GenBank/DDBJ databases">
        <title>Full genome sequence of Sphingomonas kaistensis.</title>
        <authorList>
            <person name="Poletto B.L."/>
            <person name="Silva G."/>
            <person name="Galante D."/>
            <person name="Campos K.R."/>
            <person name="Santos M.B.N."/>
            <person name="Sacchi C.T."/>
        </authorList>
    </citation>
    <scope>NUCLEOTIDE SEQUENCE [LARGE SCALE GENOMIC DNA]</scope>
    <source>
        <strain evidence="2 3">MA4R</strain>
    </source>
</reference>
<evidence type="ECO:0000259" key="1">
    <source>
        <dbReference type="Pfam" id="PF14534"/>
    </source>
</evidence>
<evidence type="ECO:0000313" key="2">
    <source>
        <dbReference type="EMBL" id="WWM71181.1"/>
    </source>
</evidence>
<evidence type="ECO:0000313" key="3">
    <source>
        <dbReference type="Proteomes" id="UP001382935"/>
    </source>
</evidence>
<accession>A0ABZ2G277</accession>
<feature type="domain" description="DUF4440" evidence="1">
    <location>
        <begin position="9"/>
        <end position="118"/>
    </location>
</feature>
<dbReference type="Proteomes" id="UP001382935">
    <property type="component" value="Chromosome"/>
</dbReference>